<comment type="caution">
    <text evidence="1">The sequence shown here is derived from an EMBL/GenBank/DDBJ whole genome shotgun (WGS) entry which is preliminary data.</text>
</comment>
<evidence type="ECO:0000313" key="1">
    <source>
        <dbReference type="EMBL" id="CAF4847128.1"/>
    </source>
</evidence>
<organism evidence="1 2">
    <name type="scientific">Pieris macdunnoughi</name>
    <dbReference type="NCBI Taxonomy" id="345717"/>
    <lineage>
        <taxon>Eukaryota</taxon>
        <taxon>Metazoa</taxon>
        <taxon>Ecdysozoa</taxon>
        <taxon>Arthropoda</taxon>
        <taxon>Hexapoda</taxon>
        <taxon>Insecta</taxon>
        <taxon>Pterygota</taxon>
        <taxon>Neoptera</taxon>
        <taxon>Endopterygota</taxon>
        <taxon>Lepidoptera</taxon>
        <taxon>Glossata</taxon>
        <taxon>Ditrysia</taxon>
        <taxon>Papilionoidea</taxon>
        <taxon>Pieridae</taxon>
        <taxon>Pierinae</taxon>
        <taxon>Pieris</taxon>
    </lineage>
</organism>
<dbReference type="AlphaFoldDB" id="A0A821RPL4"/>
<dbReference type="Proteomes" id="UP000663880">
    <property type="component" value="Unassembled WGS sequence"/>
</dbReference>
<gene>
    <name evidence="1" type="ORF">PMACD_LOCUS6728</name>
</gene>
<evidence type="ECO:0000313" key="2">
    <source>
        <dbReference type="Proteomes" id="UP000663880"/>
    </source>
</evidence>
<reference evidence="1" key="1">
    <citation type="submission" date="2021-02" db="EMBL/GenBank/DDBJ databases">
        <authorList>
            <person name="Steward A R."/>
        </authorList>
    </citation>
    <scope>NUCLEOTIDE SEQUENCE</scope>
</reference>
<dbReference type="OrthoDB" id="7464868at2759"/>
<keyword evidence="2" id="KW-1185">Reference proteome</keyword>
<name>A0A821RPL4_9NEOP</name>
<dbReference type="EMBL" id="CAJOBZ010000015">
    <property type="protein sequence ID" value="CAF4847128.1"/>
    <property type="molecule type" value="Genomic_DNA"/>
</dbReference>
<sequence length="248" mass="27995">MTERVVASRPNLEQMVAIIEFMEQHPVLGLSQMRGMEGRNESKKLWLKLTSIVNNMKGPTRPMKSWVKFWADKKSTVRAKVVTSGGDPSILGSSIERRIWDKFLHNDSGYKPRSSIKVESHYIPENNYLNEESTEENNDIDDEVINFDEPAIESVADTMSLEERNMILMEKLVKVMGEQATAMSQLAHASQVSSQAMERLAEASQIQSRAIERLANTFEAIGSTAHHIGTTIVDIDTTMKRFYSTTPT</sequence>
<protein>
    <recommendedName>
        <fullName evidence="3">Regulatory protein zeste</fullName>
    </recommendedName>
</protein>
<proteinExistence type="predicted"/>
<evidence type="ECO:0008006" key="3">
    <source>
        <dbReference type="Google" id="ProtNLM"/>
    </source>
</evidence>
<accession>A0A821RPL4</accession>